<reference evidence="1" key="1">
    <citation type="journal article" date="2015" name="Nature">
        <title>Complex archaea that bridge the gap between prokaryotes and eukaryotes.</title>
        <authorList>
            <person name="Spang A."/>
            <person name="Saw J.H."/>
            <person name="Jorgensen S.L."/>
            <person name="Zaremba-Niedzwiedzka K."/>
            <person name="Martijn J."/>
            <person name="Lind A.E."/>
            <person name="van Eijk R."/>
            <person name="Schleper C."/>
            <person name="Guy L."/>
            <person name="Ettema T.J."/>
        </authorList>
    </citation>
    <scope>NUCLEOTIDE SEQUENCE</scope>
</reference>
<feature type="non-terminal residue" evidence="1">
    <location>
        <position position="25"/>
    </location>
</feature>
<dbReference type="AlphaFoldDB" id="A0A0F9F2K0"/>
<gene>
    <name evidence="1" type="ORF">LCGC14_2003420</name>
</gene>
<sequence length="25" mass="3002">MSIKYIEYFLPIIKECGDKYKSKFG</sequence>
<dbReference type="EMBL" id="LAZR01022809">
    <property type="protein sequence ID" value="KKL80568.1"/>
    <property type="molecule type" value="Genomic_DNA"/>
</dbReference>
<evidence type="ECO:0000313" key="1">
    <source>
        <dbReference type="EMBL" id="KKL80568.1"/>
    </source>
</evidence>
<accession>A0A0F9F2K0</accession>
<protein>
    <submittedName>
        <fullName evidence="1">Uncharacterized protein</fullName>
    </submittedName>
</protein>
<name>A0A0F9F2K0_9ZZZZ</name>
<organism evidence="1">
    <name type="scientific">marine sediment metagenome</name>
    <dbReference type="NCBI Taxonomy" id="412755"/>
    <lineage>
        <taxon>unclassified sequences</taxon>
        <taxon>metagenomes</taxon>
        <taxon>ecological metagenomes</taxon>
    </lineage>
</organism>
<proteinExistence type="predicted"/>
<comment type="caution">
    <text evidence="1">The sequence shown here is derived from an EMBL/GenBank/DDBJ whole genome shotgun (WGS) entry which is preliminary data.</text>
</comment>